<reference evidence="2 3" key="1">
    <citation type="submission" date="2018-05" db="EMBL/GenBank/DDBJ databases">
        <title>Comparative genomic sequence analysis between strain HN4 and CCM 8460T (Falsochrobactrum ovis) will provide more evidence to prove that HN4 is a new species of Falsochrobactrum.</title>
        <authorList>
            <person name="Lyu W."/>
            <person name="Sun L."/>
            <person name="Yao L."/>
        </authorList>
    </citation>
    <scope>NUCLEOTIDE SEQUENCE [LARGE SCALE GENOMIC DNA]</scope>
    <source>
        <strain evidence="2 3">HN4</strain>
    </source>
</reference>
<name>A0A316J4J4_9HYPH</name>
<dbReference type="RefSeq" id="WP_109708076.1">
    <property type="nucleotide sequence ID" value="NZ_QGDB01000015.1"/>
</dbReference>
<dbReference type="Gene3D" id="2.40.10.10">
    <property type="entry name" value="Trypsin-like serine proteases"/>
    <property type="match status" value="2"/>
</dbReference>
<dbReference type="InterPro" id="IPR043504">
    <property type="entry name" value="Peptidase_S1_PA_chymotrypsin"/>
</dbReference>
<gene>
    <name evidence="2" type="ORF">DKP76_18240</name>
</gene>
<dbReference type="Proteomes" id="UP000245865">
    <property type="component" value="Unassembled WGS sequence"/>
</dbReference>
<evidence type="ECO:0000313" key="3">
    <source>
        <dbReference type="Proteomes" id="UP000245865"/>
    </source>
</evidence>
<feature type="signal peptide" evidence="1">
    <location>
        <begin position="1"/>
        <end position="26"/>
    </location>
</feature>
<proteinExistence type="predicted"/>
<dbReference type="InterPro" id="IPR009003">
    <property type="entry name" value="Peptidase_S1_PA"/>
</dbReference>
<accession>A0A316J4J4</accession>
<comment type="caution">
    <text evidence="2">The sequence shown here is derived from an EMBL/GenBank/DDBJ whole genome shotgun (WGS) entry which is preliminary data.</text>
</comment>
<dbReference type="EMBL" id="QGDB01000015">
    <property type="protein sequence ID" value="PWL16306.1"/>
    <property type="molecule type" value="Genomic_DNA"/>
</dbReference>
<dbReference type="Pfam" id="PF13365">
    <property type="entry name" value="Trypsin_2"/>
    <property type="match status" value="1"/>
</dbReference>
<dbReference type="AlphaFoldDB" id="A0A316J4J4"/>
<sequence>MTARLLIQLIGWVALSVLALTTLAWAQDTDNAGKGITAKQLVVMVDGRFPTSGALTSGAGIVVGRKGGLIYIATAGHVVRDLMEEAENIRVQFPDRPGLEVSATIFPASFDKGIDVALLIVPQSEAPETIASLEVFPTARMSSEIQAGEGVYLFGQPGGKVWSGNGSPEKVQASRTTELEVESNTVIPGLSGGAALDEGLRIVGIIVETDNGVARSIPIRFLKEIIEGGGYPFMLADAEAALPDIEIDPLEELTKRGYKLSGDPIVTVVEFVRALEMGRGKDAELFIAAGVPLDPDALASRVAVPADMVDALLHNNLIRSRSDATVLDWCRGLVRADGNDIASSYMAGRFARFDNSYLFQTACKDEAPRIKQLLTKQIQRHEEWLENVKKDEARLKEIQRVCRDVMAENAPLSVMAENLYKAAHEQSYDALDLEELGEAATKIIHQKFGGGEHMVFNSYAYDDYGFAKSAPTQNQRLAYVYREIDEAAWATANGAHIRGNAIYYGNKLYKTIPELYADIAPMAIHESCNKNIRFINPNRSAQSSYEDARHIMKLLGG</sequence>
<keyword evidence="1" id="KW-0732">Signal</keyword>
<organism evidence="2 3">
    <name type="scientific">Falsochrobactrum shanghaiense</name>
    <dbReference type="NCBI Taxonomy" id="2201899"/>
    <lineage>
        <taxon>Bacteria</taxon>
        <taxon>Pseudomonadati</taxon>
        <taxon>Pseudomonadota</taxon>
        <taxon>Alphaproteobacteria</taxon>
        <taxon>Hyphomicrobiales</taxon>
        <taxon>Brucellaceae</taxon>
        <taxon>Falsochrobactrum</taxon>
    </lineage>
</organism>
<dbReference type="OrthoDB" id="8452603at2"/>
<feature type="chain" id="PRO_5016236754" description="Serine protease" evidence="1">
    <location>
        <begin position="27"/>
        <end position="557"/>
    </location>
</feature>
<protein>
    <recommendedName>
        <fullName evidence="4">Serine protease</fullName>
    </recommendedName>
</protein>
<evidence type="ECO:0000313" key="2">
    <source>
        <dbReference type="EMBL" id="PWL16306.1"/>
    </source>
</evidence>
<keyword evidence="3" id="KW-1185">Reference proteome</keyword>
<dbReference type="SUPFAM" id="SSF50494">
    <property type="entry name" value="Trypsin-like serine proteases"/>
    <property type="match status" value="1"/>
</dbReference>
<evidence type="ECO:0000256" key="1">
    <source>
        <dbReference type="SAM" id="SignalP"/>
    </source>
</evidence>
<evidence type="ECO:0008006" key="4">
    <source>
        <dbReference type="Google" id="ProtNLM"/>
    </source>
</evidence>